<dbReference type="EMBL" id="JAGVWC010000011">
    <property type="protein sequence ID" value="MBS3061939.1"/>
    <property type="molecule type" value="Genomic_DNA"/>
</dbReference>
<comment type="caution">
    <text evidence="2">The sequence shown here is derived from an EMBL/GenBank/DDBJ whole genome shotgun (WGS) entry which is preliminary data.</text>
</comment>
<reference evidence="2" key="1">
    <citation type="submission" date="2021-03" db="EMBL/GenBank/DDBJ databases">
        <authorList>
            <person name="Jaffe A."/>
        </authorList>
    </citation>
    <scope>NUCLEOTIDE SEQUENCE</scope>
    <source>
        <strain evidence="2">RIFCSPLOWO2_01_FULL_AR10_48_17</strain>
    </source>
</reference>
<gene>
    <name evidence="2" type="ORF">J4215_05140</name>
</gene>
<keyword evidence="1" id="KW-1133">Transmembrane helix</keyword>
<reference evidence="2" key="2">
    <citation type="submission" date="2021-05" db="EMBL/GenBank/DDBJ databases">
        <title>Protein family content uncovers lineage relationships and bacterial pathway maintenance mechanisms in DPANN archaea.</title>
        <authorList>
            <person name="Castelle C.J."/>
            <person name="Meheust R."/>
            <person name="Jaffe A.L."/>
            <person name="Seitz K."/>
            <person name="Gong X."/>
            <person name="Baker B.J."/>
            <person name="Banfield J.F."/>
        </authorList>
    </citation>
    <scope>NUCLEOTIDE SEQUENCE</scope>
    <source>
        <strain evidence="2">RIFCSPLOWO2_01_FULL_AR10_48_17</strain>
    </source>
</reference>
<dbReference type="Proteomes" id="UP000675968">
    <property type="component" value="Unassembled WGS sequence"/>
</dbReference>
<evidence type="ECO:0000313" key="3">
    <source>
        <dbReference type="Proteomes" id="UP000675968"/>
    </source>
</evidence>
<organism evidence="2 3">
    <name type="scientific">Candidatus Iainarchaeum sp</name>
    <dbReference type="NCBI Taxonomy" id="3101447"/>
    <lineage>
        <taxon>Archaea</taxon>
        <taxon>Candidatus Iainarchaeota</taxon>
        <taxon>Candidatus Iainarchaeia</taxon>
        <taxon>Candidatus Iainarchaeales</taxon>
        <taxon>Candidatus Iainarchaeaceae</taxon>
        <taxon>Candidatus Iainarchaeum</taxon>
    </lineage>
</organism>
<evidence type="ECO:0000256" key="1">
    <source>
        <dbReference type="SAM" id="Phobius"/>
    </source>
</evidence>
<keyword evidence="1" id="KW-0812">Transmembrane</keyword>
<protein>
    <submittedName>
        <fullName evidence="2">Uncharacterized protein</fullName>
    </submittedName>
</protein>
<proteinExistence type="predicted"/>
<sequence>MRINEQGQALMLELVGVLFVFLIIFLFLENIWPENVSRWKGEYEFQTMYNRAQQESTALVESPGYPMDWNPQSVQIVGLSVQKNVLDSNRLQMFSQMVLDDYNLTKHKMKFFEYDFFIEIDSNKDSLDRNIGRIPNPASNTAVVWRNVSLEGQNAIFRLTVFR</sequence>
<accession>A0A8T4L8S7</accession>
<dbReference type="AlphaFoldDB" id="A0A8T4L8S7"/>
<keyword evidence="1" id="KW-0472">Membrane</keyword>
<name>A0A8T4L8S7_9ARCH</name>
<feature type="transmembrane region" description="Helical" evidence="1">
    <location>
        <begin position="9"/>
        <end position="28"/>
    </location>
</feature>
<evidence type="ECO:0000313" key="2">
    <source>
        <dbReference type="EMBL" id="MBS3061939.1"/>
    </source>
</evidence>